<organism evidence="2 3">
    <name type="scientific">Onychostoma macrolepis</name>
    <dbReference type="NCBI Taxonomy" id="369639"/>
    <lineage>
        <taxon>Eukaryota</taxon>
        <taxon>Metazoa</taxon>
        <taxon>Chordata</taxon>
        <taxon>Craniata</taxon>
        <taxon>Vertebrata</taxon>
        <taxon>Euteleostomi</taxon>
        <taxon>Actinopterygii</taxon>
        <taxon>Neopterygii</taxon>
        <taxon>Teleostei</taxon>
        <taxon>Ostariophysi</taxon>
        <taxon>Cypriniformes</taxon>
        <taxon>Cyprinidae</taxon>
        <taxon>Acrossocheilinae</taxon>
        <taxon>Onychostoma</taxon>
    </lineage>
</organism>
<feature type="region of interest" description="Disordered" evidence="1">
    <location>
        <begin position="327"/>
        <end position="370"/>
    </location>
</feature>
<evidence type="ECO:0000256" key="1">
    <source>
        <dbReference type="SAM" id="MobiDB-lite"/>
    </source>
</evidence>
<gene>
    <name evidence="2" type="ORF">G5714_024696</name>
</gene>
<feature type="region of interest" description="Disordered" evidence="1">
    <location>
        <begin position="125"/>
        <end position="180"/>
    </location>
</feature>
<feature type="region of interest" description="Disordered" evidence="1">
    <location>
        <begin position="377"/>
        <end position="396"/>
    </location>
</feature>
<sequence>MVHHLNKTTTKVTNNTPVTFKRLTDLLVNSIKPALPDDRVKKLLEGNAKNWAHNAQSILEEHYETLVEKTLTELTEQTDPADWFQAFGIAKTWTNKNFGRRVDPEIFTRVEALFTTESCDEYDRREREKKSRAAAVEEAPRETQAVRPKVGTTHIPVQTPPQRGRATQNETTDTPPARGDWSFDVEFPPLEPRPALQPTPVRSVPSLPQRRPRKIFTDLLINTEEQTDNTEKQTTNMVETHPPTPSQELLQVQNVQEREEVTTTRTEININEDTTMLTGIAGAQPSLPSFNRPPGSPALFSEDSEELCPGLENSAVQLEFLEEMIREQETERQKEITQSERAESVSKSRQKEPGQEETIVPTTPTTPRSTKFIGCGVVGSCRGGGPQPRRESGQKEYEGLRIYQSWTLLQLLDSF</sequence>
<reference evidence="2 3" key="1">
    <citation type="submission" date="2020-04" db="EMBL/GenBank/DDBJ databases">
        <title>Chromosome-level genome assembly of a cyprinid fish Onychostoma macrolepis by integration of Nanopore Sequencing, Bionano and Hi-C technology.</title>
        <authorList>
            <person name="Wang D."/>
        </authorList>
    </citation>
    <scope>NUCLEOTIDE SEQUENCE [LARGE SCALE GENOMIC DNA]</scope>
    <source>
        <strain evidence="2">SWU-2019</strain>
        <tissue evidence="2">Muscle</tissue>
    </source>
</reference>
<dbReference type="EMBL" id="JAAMOB010000078">
    <property type="protein sequence ID" value="KAF4094583.1"/>
    <property type="molecule type" value="Genomic_DNA"/>
</dbReference>
<feature type="compositionally biased region" description="Basic and acidic residues" evidence="1">
    <location>
        <begin position="327"/>
        <end position="354"/>
    </location>
</feature>
<protein>
    <submittedName>
        <fullName evidence="2">Uncharacterized protein</fullName>
    </submittedName>
</protein>
<proteinExistence type="predicted"/>
<dbReference type="AlphaFoldDB" id="A0A7J6BJY0"/>
<accession>A0A7J6BJY0</accession>
<keyword evidence="3" id="KW-1185">Reference proteome</keyword>
<name>A0A7J6BJY0_9TELE</name>
<dbReference type="Proteomes" id="UP000579812">
    <property type="component" value="Unassembled WGS sequence"/>
</dbReference>
<evidence type="ECO:0000313" key="3">
    <source>
        <dbReference type="Proteomes" id="UP000579812"/>
    </source>
</evidence>
<evidence type="ECO:0000313" key="2">
    <source>
        <dbReference type="EMBL" id="KAF4094583.1"/>
    </source>
</evidence>
<feature type="compositionally biased region" description="Polar residues" evidence="1">
    <location>
        <begin position="165"/>
        <end position="174"/>
    </location>
</feature>
<comment type="caution">
    <text evidence="2">The sequence shown here is derived from an EMBL/GenBank/DDBJ whole genome shotgun (WGS) entry which is preliminary data.</text>
</comment>